<name>A0A853AD34_9PSEU</name>
<comment type="caution">
    <text evidence="2">The sequence shown here is derived from an EMBL/GenBank/DDBJ whole genome shotgun (WGS) entry which is preliminary data.</text>
</comment>
<feature type="region of interest" description="Disordered" evidence="1">
    <location>
        <begin position="34"/>
        <end position="70"/>
    </location>
</feature>
<accession>A0A853AD34</accession>
<sequence length="85" mass="8830">MPVTRTGEFFTSASPAAGSAFTVRGTVGRTAFARAATSRHLSPARVRTGGHLRRADREVPTTARSGQRPWLATAAAAFSAASGSR</sequence>
<gene>
    <name evidence="2" type="ORF">HNR68_001004</name>
</gene>
<dbReference type="AlphaFoldDB" id="A0A853AD34"/>
<dbReference type="EMBL" id="JACCFJ010000001">
    <property type="protein sequence ID" value="NYI82374.1"/>
    <property type="molecule type" value="Genomic_DNA"/>
</dbReference>
<reference evidence="2 3" key="1">
    <citation type="submission" date="2020-07" db="EMBL/GenBank/DDBJ databases">
        <title>Sequencing the genomes of 1000 actinobacteria strains.</title>
        <authorList>
            <person name="Klenk H.-P."/>
        </authorList>
    </citation>
    <scope>NUCLEOTIDE SEQUENCE [LARGE SCALE GENOMIC DNA]</scope>
    <source>
        <strain evidence="2 3">DSM 44065</strain>
    </source>
</reference>
<keyword evidence="3" id="KW-1185">Reference proteome</keyword>
<protein>
    <submittedName>
        <fullName evidence="2">Uncharacterized protein</fullName>
    </submittedName>
</protein>
<organism evidence="2 3">
    <name type="scientific">Saccharopolyspora hordei</name>
    <dbReference type="NCBI Taxonomy" id="1838"/>
    <lineage>
        <taxon>Bacteria</taxon>
        <taxon>Bacillati</taxon>
        <taxon>Actinomycetota</taxon>
        <taxon>Actinomycetes</taxon>
        <taxon>Pseudonocardiales</taxon>
        <taxon>Pseudonocardiaceae</taxon>
        <taxon>Saccharopolyspora</taxon>
    </lineage>
</organism>
<evidence type="ECO:0000313" key="3">
    <source>
        <dbReference type="Proteomes" id="UP000587002"/>
    </source>
</evidence>
<evidence type="ECO:0000313" key="2">
    <source>
        <dbReference type="EMBL" id="NYI82374.1"/>
    </source>
</evidence>
<dbReference type="Proteomes" id="UP000587002">
    <property type="component" value="Unassembled WGS sequence"/>
</dbReference>
<proteinExistence type="predicted"/>
<evidence type="ECO:0000256" key="1">
    <source>
        <dbReference type="SAM" id="MobiDB-lite"/>
    </source>
</evidence>